<proteinExistence type="predicted"/>
<accession>A0A0D3G587</accession>
<dbReference type="EnsemblPlants" id="OBART05G09290.1">
    <property type="protein sequence ID" value="OBART05G09290.1"/>
    <property type="gene ID" value="OBART05G09290"/>
</dbReference>
<protein>
    <submittedName>
        <fullName evidence="1">Uncharacterized protein</fullName>
    </submittedName>
</protein>
<dbReference type="AlphaFoldDB" id="A0A0D3G587"/>
<reference evidence="1" key="2">
    <citation type="submission" date="2015-03" db="UniProtKB">
        <authorList>
            <consortium name="EnsemblPlants"/>
        </authorList>
    </citation>
    <scope>IDENTIFICATION</scope>
</reference>
<sequence>MALFSCLRASTPLLAAVDRFVLSVVFKSFPVAADARFLPHAFALRFSSVSSFVFLVATEEPLKILDESME</sequence>
<evidence type="ECO:0000313" key="1">
    <source>
        <dbReference type="EnsemblPlants" id="OBART05G09290.1"/>
    </source>
</evidence>
<dbReference type="PaxDb" id="65489-OBART05G09290.1"/>
<dbReference type="HOGENOM" id="CLU_2871487_0_0_1"/>
<evidence type="ECO:0000313" key="2">
    <source>
        <dbReference type="Proteomes" id="UP000026960"/>
    </source>
</evidence>
<dbReference type="Proteomes" id="UP000026960">
    <property type="component" value="Chromosome 5"/>
</dbReference>
<dbReference type="STRING" id="65489.A0A0D3G587"/>
<organism evidence="1">
    <name type="scientific">Oryza barthii</name>
    <dbReference type="NCBI Taxonomy" id="65489"/>
    <lineage>
        <taxon>Eukaryota</taxon>
        <taxon>Viridiplantae</taxon>
        <taxon>Streptophyta</taxon>
        <taxon>Embryophyta</taxon>
        <taxon>Tracheophyta</taxon>
        <taxon>Spermatophyta</taxon>
        <taxon>Magnoliopsida</taxon>
        <taxon>Liliopsida</taxon>
        <taxon>Poales</taxon>
        <taxon>Poaceae</taxon>
        <taxon>BOP clade</taxon>
        <taxon>Oryzoideae</taxon>
        <taxon>Oryzeae</taxon>
        <taxon>Oryzinae</taxon>
        <taxon>Oryza</taxon>
    </lineage>
</organism>
<name>A0A0D3G587_9ORYZ</name>
<dbReference type="Gramene" id="OBART05G09290.1">
    <property type="protein sequence ID" value="OBART05G09290.1"/>
    <property type="gene ID" value="OBART05G09290"/>
</dbReference>
<keyword evidence="2" id="KW-1185">Reference proteome</keyword>
<reference evidence="1" key="1">
    <citation type="journal article" date="2009" name="Rice">
        <title>De Novo Next Generation Sequencing of Plant Genomes.</title>
        <authorList>
            <person name="Rounsley S."/>
            <person name="Marri P.R."/>
            <person name="Yu Y."/>
            <person name="He R."/>
            <person name="Sisneros N."/>
            <person name="Goicoechea J.L."/>
            <person name="Lee S.J."/>
            <person name="Angelova A."/>
            <person name="Kudrna D."/>
            <person name="Luo M."/>
            <person name="Affourtit J."/>
            <person name="Desany B."/>
            <person name="Knight J."/>
            <person name="Niazi F."/>
            <person name="Egholm M."/>
            <person name="Wing R.A."/>
        </authorList>
    </citation>
    <scope>NUCLEOTIDE SEQUENCE [LARGE SCALE GENOMIC DNA]</scope>
    <source>
        <strain evidence="1">cv. IRGC 105608</strain>
    </source>
</reference>